<dbReference type="EMBL" id="LHXJ01000015">
    <property type="protein sequence ID" value="KXA91244.1"/>
    <property type="molecule type" value="Genomic_DNA"/>
</dbReference>
<gene>
    <name evidence="2" type="ORF">AKJ57_01890</name>
</gene>
<reference evidence="2 3" key="1">
    <citation type="journal article" date="2016" name="Sci. Rep.">
        <title>Metabolic traits of an uncultured archaeal lineage -MSBL1- from brine pools of the Red Sea.</title>
        <authorList>
            <person name="Mwirichia R."/>
            <person name="Alam I."/>
            <person name="Rashid M."/>
            <person name="Vinu M."/>
            <person name="Ba-Alawi W."/>
            <person name="Anthony Kamau A."/>
            <person name="Kamanda Ngugi D."/>
            <person name="Goker M."/>
            <person name="Klenk H.P."/>
            <person name="Bajic V."/>
            <person name="Stingl U."/>
        </authorList>
    </citation>
    <scope>NUCLEOTIDE SEQUENCE [LARGE SCALE GENOMIC DNA]</scope>
    <source>
        <strain evidence="2">SCGC-AAA259A05</strain>
    </source>
</reference>
<feature type="transmembrane region" description="Helical" evidence="1">
    <location>
        <begin position="6"/>
        <end position="26"/>
    </location>
</feature>
<evidence type="ECO:0000313" key="3">
    <source>
        <dbReference type="Proteomes" id="UP000070163"/>
    </source>
</evidence>
<accession>A0A133UAM1</accession>
<keyword evidence="1" id="KW-0812">Transmembrane</keyword>
<proteinExistence type="predicted"/>
<evidence type="ECO:0000256" key="1">
    <source>
        <dbReference type="SAM" id="Phobius"/>
    </source>
</evidence>
<keyword evidence="1" id="KW-1133">Transmembrane helix</keyword>
<organism evidence="2 3">
    <name type="scientific">candidate division MSBL1 archaeon SCGC-AAA259A05</name>
    <dbReference type="NCBI Taxonomy" id="1698259"/>
    <lineage>
        <taxon>Archaea</taxon>
        <taxon>Methanobacteriati</taxon>
        <taxon>Methanobacteriota</taxon>
        <taxon>candidate division MSBL1</taxon>
    </lineage>
</organism>
<keyword evidence="1" id="KW-0472">Membrane</keyword>
<sequence length="132" mass="14585">MKGQGSIEAFLILGAVLAVAAGLLYVGQRSSEPIDALSAARTGAENAITDLELEHEVTINIRKIERADDNIEIELSYWGGEIARESLEENVRIGALKFIHRAFNDKFPENIEPVSTTYHTFDVTVTAKRVEK</sequence>
<dbReference type="Proteomes" id="UP000070163">
    <property type="component" value="Unassembled WGS sequence"/>
</dbReference>
<dbReference type="AlphaFoldDB" id="A0A133UAM1"/>
<evidence type="ECO:0000313" key="2">
    <source>
        <dbReference type="EMBL" id="KXA91244.1"/>
    </source>
</evidence>
<comment type="caution">
    <text evidence="2">The sequence shown here is derived from an EMBL/GenBank/DDBJ whole genome shotgun (WGS) entry which is preliminary data.</text>
</comment>
<evidence type="ECO:0008006" key="4">
    <source>
        <dbReference type="Google" id="ProtNLM"/>
    </source>
</evidence>
<name>A0A133UAM1_9EURY</name>
<keyword evidence="3" id="KW-1185">Reference proteome</keyword>
<protein>
    <recommendedName>
        <fullName evidence="4">Class III signal peptide-containing protein</fullName>
    </recommendedName>
</protein>